<feature type="domain" description="NIPSNAP" evidence="1">
    <location>
        <begin position="4"/>
        <end position="83"/>
    </location>
</feature>
<dbReference type="Proteomes" id="UP000193778">
    <property type="component" value="Unassembled WGS sequence"/>
</dbReference>
<organism evidence="2 3">
    <name type="scientific">Ruegeria meonggei</name>
    <dbReference type="NCBI Taxonomy" id="1446476"/>
    <lineage>
        <taxon>Bacteria</taxon>
        <taxon>Pseudomonadati</taxon>
        <taxon>Pseudomonadota</taxon>
        <taxon>Alphaproteobacteria</taxon>
        <taxon>Rhodobacterales</taxon>
        <taxon>Roseobacteraceae</taxon>
        <taxon>Ruegeria</taxon>
    </lineage>
</organism>
<gene>
    <name evidence="2" type="ORF">RUM8411_04446</name>
</gene>
<reference evidence="3" key="1">
    <citation type="submission" date="2017-03" db="EMBL/GenBank/DDBJ databases">
        <authorList>
            <person name="Rodrigo-Torres L."/>
            <person name="Arahal R.D."/>
            <person name="Lucena T."/>
        </authorList>
    </citation>
    <scope>NUCLEOTIDE SEQUENCE [LARGE SCALE GENOMIC DNA]</scope>
    <source>
        <strain evidence="3">CECT 8411</strain>
    </source>
</reference>
<dbReference type="Gene3D" id="3.30.70.100">
    <property type="match status" value="1"/>
</dbReference>
<dbReference type="OrthoDB" id="9809695at2"/>
<dbReference type="AlphaFoldDB" id="A0A1X7AD21"/>
<dbReference type="InterPro" id="IPR011008">
    <property type="entry name" value="Dimeric_a/b-barrel"/>
</dbReference>
<evidence type="ECO:0000313" key="2">
    <source>
        <dbReference type="EMBL" id="SLN76622.1"/>
    </source>
</evidence>
<dbReference type="EMBL" id="FWFP01000019">
    <property type="protein sequence ID" value="SLN76622.1"/>
    <property type="molecule type" value="Genomic_DNA"/>
</dbReference>
<proteinExistence type="predicted"/>
<accession>A0A1X7AD21</accession>
<keyword evidence="3" id="KW-1185">Reference proteome</keyword>
<evidence type="ECO:0000313" key="3">
    <source>
        <dbReference type="Proteomes" id="UP000193778"/>
    </source>
</evidence>
<dbReference type="InterPro" id="IPR012577">
    <property type="entry name" value="NIPSNAP"/>
</dbReference>
<protein>
    <recommendedName>
        <fullName evidence="1">NIPSNAP domain-containing protein</fullName>
    </recommendedName>
</protein>
<dbReference type="RefSeq" id="WP_085824868.1">
    <property type="nucleotide sequence ID" value="NZ_FWFP01000019.1"/>
</dbReference>
<evidence type="ECO:0000259" key="1">
    <source>
        <dbReference type="Pfam" id="PF07978"/>
    </source>
</evidence>
<dbReference type="SUPFAM" id="SSF54909">
    <property type="entry name" value="Dimeric alpha+beta barrel"/>
    <property type="match status" value="1"/>
</dbReference>
<dbReference type="Pfam" id="PF07978">
    <property type="entry name" value="NIPSNAP"/>
    <property type="match status" value="1"/>
</dbReference>
<name>A0A1X7AD21_9RHOB</name>
<sequence>MIIEVRRYTLKPGRREEFIEFFEQENRVALRDAGMLVFGPLRDLDNPDKVHWMRAFSSLEERDRIKDSFYKGPVWNEHIEPLVMPLILHFEADVTETTNGFESFGGGGVSL</sequence>